<evidence type="ECO:0000259" key="1">
    <source>
        <dbReference type="Pfam" id="PF01755"/>
    </source>
</evidence>
<sequence>MRTFVISLESAVERRAHIEAQFAGVEQDFEFFDAIDGRKGEHPLFSKYNVEKRLRVKGYGMTPGELGCFASHYLLWEKCLELNEPIVVIEDDAQLEECFDDSMKNINELQPYGYVRLFVNGRKRPFVKIGSYKSHDVVEYLRGPGATRSYFVTPMAAKRFIESAQEWLLPVDDYMDQFWSNEVACRGIMPGIVKNETDFDSSVGKLEKSNKMNRLTRELYSIQCALWRKWHLFRNPPKKVK</sequence>
<dbReference type="InterPro" id="IPR002654">
    <property type="entry name" value="Glyco_trans_25"/>
</dbReference>
<keyword evidence="2" id="KW-0808">Transferase</keyword>
<name>A0A0C1ZC42_9VIBR</name>
<dbReference type="Pfam" id="PF01755">
    <property type="entry name" value="Glyco_transf_25"/>
    <property type="match status" value="1"/>
</dbReference>
<evidence type="ECO:0000313" key="3">
    <source>
        <dbReference type="Proteomes" id="UP000031586"/>
    </source>
</evidence>
<dbReference type="PATRIC" id="fig|1229493.5.peg.4593"/>
<dbReference type="EMBL" id="JPRD01000053">
    <property type="protein sequence ID" value="KIF50431.1"/>
    <property type="molecule type" value="Genomic_DNA"/>
</dbReference>
<gene>
    <name evidence="2" type="ORF">H735_25120</name>
</gene>
<feature type="domain" description="Glycosyl transferase family 25" evidence="1">
    <location>
        <begin position="2"/>
        <end position="175"/>
    </location>
</feature>
<organism evidence="2 3">
    <name type="scientific">Vibrio owensii CAIM 1854 = LMG 25443</name>
    <dbReference type="NCBI Taxonomy" id="1229493"/>
    <lineage>
        <taxon>Bacteria</taxon>
        <taxon>Pseudomonadati</taxon>
        <taxon>Pseudomonadota</taxon>
        <taxon>Gammaproteobacteria</taxon>
        <taxon>Vibrionales</taxon>
        <taxon>Vibrionaceae</taxon>
        <taxon>Vibrio</taxon>
    </lineage>
</organism>
<proteinExistence type="predicted"/>
<protein>
    <submittedName>
        <fullName evidence="2">UDP-glucose--lipooligosaccharide glucosyltransferase</fullName>
    </submittedName>
</protein>
<accession>A0A0C1ZC42</accession>
<evidence type="ECO:0000313" key="2">
    <source>
        <dbReference type="EMBL" id="KIF50431.1"/>
    </source>
</evidence>
<reference evidence="2 3" key="1">
    <citation type="submission" date="2014-07" db="EMBL/GenBank/DDBJ databases">
        <title>Unique and conserved regions in Vibrio harveyi and related species in comparison with the shrimp pathogen Vibrio harveyi CAIM 1792.</title>
        <authorList>
            <person name="Espinoza-Valles I."/>
            <person name="Vora G."/>
            <person name="Leekitcharoenphon P."/>
            <person name="Ussery D."/>
            <person name="Hoj L."/>
            <person name="Gomez-Gil B."/>
        </authorList>
    </citation>
    <scope>NUCLEOTIDE SEQUENCE [LARGE SCALE GENOMIC DNA]</scope>
    <source>
        <strain evidence="3">CAIM 1854 / LMG 25443</strain>
    </source>
</reference>
<dbReference type="CDD" id="cd06532">
    <property type="entry name" value="Glyco_transf_25"/>
    <property type="match status" value="1"/>
</dbReference>
<dbReference type="AlphaFoldDB" id="A0A0C1ZC42"/>
<comment type="caution">
    <text evidence="2">The sequence shown here is derived from an EMBL/GenBank/DDBJ whole genome shotgun (WGS) entry which is preliminary data.</text>
</comment>
<dbReference type="GO" id="GO:0016740">
    <property type="term" value="F:transferase activity"/>
    <property type="evidence" value="ECO:0007669"/>
    <property type="project" value="UniProtKB-KW"/>
</dbReference>
<dbReference type="Proteomes" id="UP000031586">
    <property type="component" value="Unassembled WGS sequence"/>
</dbReference>
<dbReference type="RefSeq" id="WP_005428216.1">
    <property type="nucleotide sequence ID" value="NZ_BAOH01000032.1"/>
</dbReference>